<dbReference type="EMBL" id="BAABIG010000017">
    <property type="protein sequence ID" value="GAA4791692.1"/>
    <property type="molecule type" value="Genomic_DNA"/>
</dbReference>
<gene>
    <name evidence="6" type="ORF">GCM10023220_16530</name>
</gene>
<comment type="subunit">
    <text evidence="2">Homodecamer; pentamer of dimers.</text>
</comment>
<dbReference type="InterPro" id="IPR015813">
    <property type="entry name" value="Pyrv/PenolPyrv_kinase-like_dom"/>
</dbReference>
<evidence type="ECO:0000256" key="1">
    <source>
        <dbReference type="ARBA" id="ARBA00008676"/>
    </source>
</evidence>
<evidence type="ECO:0000313" key="6">
    <source>
        <dbReference type="EMBL" id="GAA4791692.1"/>
    </source>
</evidence>
<evidence type="ECO:0000256" key="4">
    <source>
        <dbReference type="ARBA" id="ARBA00022655"/>
    </source>
</evidence>
<dbReference type="EC" id="2.1.2.11" evidence="3"/>
<keyword evidence="5" id="KW-0808">Transferase</keyword>
<protein>
    <recommendedName>
        <fullName evidence="3">3-methyl-2-oxobutanoate hydroxymethyltransferase</fullName>
        <ecNumber evidence="3">2.1.2.11</ecNumber>
    </recommendedName>
</protein>
<comment type="similarity">
    <text evidence="1">Belongs to the PanB family.</text>
</comment>
<keyword evidence="7" id="KW-1185">Reference proteome</keyword>
<keyword evidence="4" id="KW-0566">Pantothenate biosynthesis</keyword>
<evidence type="ECO:0000256" key="3">
    <source>
        <dbReference type="ARBA" id="ARBA00012618"/>
    </source>
</evidence>
<accession>A0ABP9BB25</accession>
<reference evidence="7" key="1">
    <citation type="journal article" date="2019" name="Int. J. Syst. Evol. Microbiol.">
        <title>The Global Catalogue of Microorganisms (GCM) 10K type strain sequencing project: providing services to taxonomists for standard genome sequencing and annotation.</title>
        <authorList>
            <consortium name="The Broad Institute Genomics Platform"/>
            <consortium name="The Broad Institute Genome Sequencing Center for Infectious Disease"/>
            <person name="Wu L."/>
            <person name="Ma J."/>
        </authorList>
    </citation>
    <scope>NUCLEOTIDE SEQUENCE [LARGE SCALE GENOMIC DNA]</scope>
    <source>
        <strain evidence="7">JCM 18081</strain>
    </source>
</reference>
<dbReference type="InterPro" id="IPR003700">
    <property type="entry name" value="Pantoate_hydroxy_MeTrfase"/>
</dbReference>
<dbReference type="PANTHER" id="PTHR20881">
    <property type="entry name" value="3-METHYL-2-OXOBUTANOATE HYDROXYMETHYLTRANSFERASE"/>
    <property type="match status" value="1"/>
</dbReference>
<dbReference type="InterPro" id="IPR040442">
    <property type="entry name" value="Pyrv_kinase-like_dom_sf"/>
</dbReference>
<sequence length="322" mass="34248">MSAEAIAQAAGGTLAPYLRRYASPAQLGIKINAYRGFEVEGLAQALRTPDLVDSPVESVMVGDSYFMTHLGRSTTVMTGRAEQEHALDTLVGLVAEVRGPLDKEFPPARRPFLLADLPDGATRDADAAVAAAARFAAAGADAVKVEVADEGGMRCVEAVAADGHPTVAHLGYTPQCTALARYGDGVDAAADLFALARRARDAGACALVVEMVSEPVNQALSRPHPEGLPVYSVFSGRARWGGQSLNLWDAVVRRAGAGRYFPPTPCIDVSDVSVAYTPELIAERMRELIRLTLAGWFPLSPRTALAHRDCVRIAETDPWITP</sequence>
<dbReference type="Proteomes" id="UP001501265">
    <property type="component" value="Unassembled WGS sequence"/>
</dbReference>
<dbReference type="RefSeq" id="WP_345618369.1">
    <property type="nucleotide sequence ID" value="NZ_BAABIG010000017.1"/>
</dbReference>
<dbReference type="PANTHER" id="PTHR20881:SF0">
    <property type="entry name" value="3-METHYL-2-OXOBUTANOATE HYDROXYMETHYLTRANSFERASE"/>
    <property type="match status" value="1"/>
</dbReference>
<evidence type="ECO:0000256" key="5">
    <source>
        <dbReference type="ARBA" id="ARBA00022679"/>
    </source>
</evidence>
<evidence type="ECO:0000313" key="7">
    <source>
        <dbReference type="Proteomes" id="UP001501265"/>
    </source>
</evidence>
<dbReference type="Pfam" id="PF02548">
    <property type="entry name" value="Pantoate_transf"/>
    <property type="match status" value="1"/>
</dbReference>
<dbReference type="SUPFAM" id="SSF51621">
    <property type="entry name" value="Phosphoenolpyruvate/pyruvate domain"/>
    <property type="match status" value="1"/>
</dbReference>
<proteinExistence type="inferred from homology"/>
<evidence type="ECO:0000256" key="2">
    <source>
        <dbReference type="ARBA" id="ARBA00011424"/>
    </source>
</evidence>
<comment type="caution">
    <text evidence="6">The sequence shown here is derived from an EMBL/GenBank/DDBJ whole genome shotgun (WGS) entry which is preliminary data.</text>
</comment>
<dbReference type="Gene3D" id="3.20.20.60">
    <property type="entry name" value="Phosphoenolpyruvate-binding domains"/>
    <property type="match status" value="1"/>
</dbReference>
<name>A0ABP9BB25_9ACTN</name>
<organism evidence="6 7">
    <name type="scientific">Streptomyces ziwulingensis</name>
    <dbReference type="NCBI Taxonomy" id="1045501"/>
    <lineage>
        <taxon>Bacteria</taxon>
        <taxon>Bacillati</taxon>
        <taxon>Actinomycetota</taxon>
        <taxon>Actinomycetes</taxon>
        <taxon>Kitasatosporales</taxon>
        <taxon>Streptomycetaceae</taxon>
        <taxon>Streptomyces</taxon>
    </lineage>
</organism>